<reference evidence="1" key="1">
    <citation type="submission" date="2018-05" db="EMBL/GenBank/DDBJ databases">
        <authorList>
            <person name="Lanie J.A."/>
            <person name="Ng W.-L."/>
            <person name="Kazmierczak K.M."/>
            <person name="Andrzejewski T.M."/>
            <person name="Davidsen T.M."/>
            <person name="Wayne K.J."/>
            <person name="Tettelin H."/>
            <person name="Glass J.I."/>
            <person name="Rusch D."/>
            <person name="Podicherti R."/>
            <person name="Tsui H.-C.T."/>
            <person name="Winkler M.E."/>
        </authorList>
    </citation>
    <scope>NUCLEOTIDE SEQUENCE</scope>
    <source>
        <strain evidence="1">KNB</strain>
    </source>
</reference>
<sequence length="155" mass="17513">MRYWLAIIVSFIVGWAQAGEVPLAVVVAQGFDGKPPTVRELALIFKRKMLYWENGNRIYPVNLSLDSAWRRDFSLSVLKSLPDAQTQYWNNLYYHGISPPHVLLSEEAVLRFVSETKGAIGYVSACAADNRVKVIFWIERSGVMSSVKPEFTCPS</sequence>
<evidence type="ECO:0000313" key="1">
    <source>
        <dbReference type="EMBL" id="SPS06633.1"/>
    </source>
</evidence>
<dbReference type="Gene3D" id="3.40.190.10">
    <property type="entry name" value="Periplasmic binding protein-like II"/>
    <property type="match status" value="1"/>
</dbReference>
<gene>
    <name evidence="1" type="ORF">NITFAB_2226</name>
</gene>
<proteinExistence type="predicted"/>
<dbReference type="AlphaFoldDB" id="A0A2X0QWL2"/>
<organism evidence="1">
    <name type="scientific">Candidatus Nitrotoga fabula</name>
    <dbReference type="NCBI Taxonomy" id="2182327"/>
    <lineage>
        <taxon>Bacteria</taxon>
        <taxon>Pseudomonadati</taxon>
        <taxon>Pseudomonadota</taxon>
        <taxon>Betaproteobacteria</taxon>
        <taxon>Nitrosomonadales</taxon>
        <taxon>Gallionellaceae</taxon>
        <taxon>Candidatus Nitrotoga</taxon>
    </lineage>
</organism>
<dbReference type="EMBL" id="LS423452">
    <property type="protein sequence ID" value="SPS06633.1"/>
    <property type="molecule type" value="Genomic_DNA"/>
</dbReference>
<dbReference type="SUPFAM" id="SSF53850">
    <property type="entry name" value="Periplasmic binding protein-like II"/>
    <property type="match status" value="1"/>
</dbReference>
<name>A0A2X0QWL2_9PROT</name>
<evidence type="ECO:0008006" key="2">
    <source>
        <dbReference type="Google" id="ProtNLM"/>
    </source>
</evidence>
<protein>
    <recommendedName>
        <fullName evidence="2">PBP domain-containing protein</fullName>
    </recommendedName>
</protein>
<accession>A0A2X0QWL2</accession>